<reference evidence="2 3" key="1">
    <citation type="journal article" date="2019" name="Commun. Biol.">
        <title>The bagworm genome reveals a unique fibroin gene that provides high tensile strength.</title>
        <authorList>
            <person name="Kono N."/>
            <person name="Nakamura H."/>
            <person name="Ohtoshi R."/>
            <person name="Tomita M."/>
            <person name="Numata K."/>
            <person name="Arakawa K."/>
        </authorList>
    </citation>
    <scope>NUCLEOTIDE SEQUENCE [LARGE SCALE GENOMIC DNA]</scope>
</reference>
<sequence>MALKLKYTDEHGILHINVSPTGSAKGDRTKPAEPPKTDIDYPKFDTINNRFAQYDIFGGKYDTKPDSGEESEGGGRSLFTARYNSVEEELANTPYAFNADRRASPLLDLTIRSAADSSPSRDIEDDRFFSRSVNVQYDDGLFGPQIDLIAKSVRSDSDEEPPAFTVTQLIHAQDRYFDLSAKSGALKVNGDGGDTGSDSKSGSVRDKSTVKELTNKFEIRSAPASARDRPRRRAGKDEAFKILQPAEVKAVREIEITAHAPVSPRVWIHNGALIPTLMCGSESWVWQKNNERANWPEPMLRACDRCLVRVECLWKTDAGRCSHKARKEYFIEA</sequence>
<feature type="region of interest" description="Disordered" evidence="1">
    <location>
        <begin position="17"/>
        <end position="42"/>
    </location>
</feature>
<organism evidence="2 3">
    <name type="scientific">Eumeta variegata</name>
    <name type="common">Bagworm moth</name>
    <name type="synonym">Eumeta japonica</name>
    <dbReference type="NCBI Taxonomy" id="151549"/>
    <lineage>
        <taxon>Eukaryota</taxon>
        <taxon>Metazoa</taxon>
        <taxon>Ecdysozoa</taxon>
        <taxon>Arthropoda</taxon>
        <taxon>Hexapoda</taxon>
        <taxon>Insecta</taxon>
        <taxon>Pterygota</taxon>
        <taxon>Neoptera</taxon>
        <taxon>Endopterygota</taxon>
        <taxon>Lepidoptera</taxon>
        <taxon>Glossata</taxon>
        <taxon>Ditrysia</taxon>
        <taxon>Tineoidea</taxon>
        <taxon>Psychidae</taxon>
        <taxon>Oiketicinae</taxon>
        <taxon>Eumeta</taxon>
    </lineage>
</organism>
<evidence type="ECO:0000313" key="2">
    <source>
        <dbReference type="EMBL" id="GBP29628.1"/>
    </source>
</evidence>
<dbReference type="EMBL" id="BGZK01000222">
    <property type="protein sequence ID" value="GBP29628.1"/>
    <property type="molecule type" value="Genomic_DNA"/>
</dbReference>
<comment type="caution">
    <text evidence="2">The sequence shown here is derived from an EMBL/GenBank/DDBJ whole genome shotgun (WGS) entry which is preliminary data.</text>
</comment>
<dbReference type="OrthoDB" id="361532at2759"/>
<gene>
    <name evidence="2" type="ORF">EVAR_79177_1</name>
</gene>
<protein>
    <submittedName>
        <fullName evidence="2">Uncharacterized protein</fullName>
    </submittedName>
</protein>
<dbReference type="AlphaFoldDB" id="A0A4C1UT67"/>
<evidence type="ECO:0000256" key="1">
    <source>
        <dbReference type="SAM" id="MobiDB-lite"/>
    </source>
</evidence>
<accession>A0A4C1UT67</accession>
<feature type="region of interest" description="Disordered" evidence="1">
    <location>
        <begin position="187"/>
        <end position="208"/>
    </location>
</feature>
<name>A0A4C1UT67_EUMVA</name>
<proteinExistence type="predicted"/>
<feature type="compositionally biased region" description="Basic and acidic residues" evidence="1">
    <location>
        <begin position="25"/>
        <end position="42"/>
    </location>
</feature>
<dbReference type="Proteomes" id="UP000299102">
    <property type="component" value="Unassembled WGS sequence"/>
</dbReference>
<keyword evidence="3" id="KW-1185">Reference proteome</keyword>
<evidence type="ECO:0000313" key="3">
    <source>
        <dbReference type="Proteomes" id="UP000299102"/>
    </source>
</evidence>